<protein>
    <submittedName>
        <fullName evidence="2">Uncharacterized protein</fullName>
    </submittedName>
</protein>
<evidence type="ECO:0000313" key="2">
    <source>
        <dbReference type="EMBL" id="MFA3838623.1"/>
    </source>
</evidence>
<sequence>MSVLDWHDAQHFDRTRDLPCALCARPTPMRSHHGEPVHKVCAEDWNDQHPEAPRHRRGNRDHGTGRFHNDPPKK</sequence>
<accession>A0ABV4SJZ2</accession>
<keyword evidence="3" id="KW-1185">Reference proteome</keyword>
<feature type="compositionally biased region" description="Basic and acidic residues" evidence="1">
    <location>
        <begin position="43"/>
        <end position="53"/>
    </location>
</feature>
<feature type="compositionally biased region" description="Basic and acidic residues" evidence="1">
    <location>
        <begin position="60"/>
        <end position="74"/>
    </location>
</feature>
<proteinExistence type="predicted"/>
<organism evidence="2 3">
    <name type="scientific">Streptomyces aureus</name>
    <dbReference type="NCBI Taxonomy" id="193461"/>
    <lineage>
        <taxon>Bacteria</taxon>
        <taxon>Bacillati</taxon>
        <taxon>Actinomycetota</taxon>
        <taxon>Actinomycetes</taxon>
        <taxon>Kitasatosporales</taxon>
        <taxon>Streptomycetaceae</taxon>
        <taxon>Streptomyces</taxon>
    </lineage>
</organism>
<evidence type="ECO:0000313" key="3">
    <source>
        <dbReference type="Proteomes" id="UP001571476"/>
    </source>
</evidence>
<feature type="region of interest" description="Disordered" evidence="1">
    <location>
        <begin position="43"/>
        <end position="74"/>
    </location>
</feature>
<gene>
    <name evidence="2" type="ORF">ACEG43_21005</name>
</gene>
<dbReference type="Proteomes" id="UP001571476">
    <property type="component" value="Unassembled WGS sequence"/>
</dbReference>
<comment type="caution">
    <text evidence="2">The sequence shown here is derived from an EMBL/GenBank/DDBJ whole genome shotgun (WGS) entry which is preliminary data.</text>
</comment>
<evidence type="ECO:0000256" key="1">
    <source>
        <dbReference type="SAM" id="MobiDB-lite"/>
    </source>
</evidence>
<dbReference type="EMBL" id="JBGOSP010000010">
    <property type="protein sequence ID" value="MFA3838623.1"/>
    <property type="molecule type" value="Genomic_DNA"/>
</dbReference>
<name>A0ABV4SJZ2_9ACTN</name>
<reference evidence="2 3" key="1">
    <citation type="submission" date="2024-08" db="EMBL/GenBank/DDBJ databases">
        <title>Genome sequence of Streptomyces aureus CACIA-1.46HGO.</title>
        <authorList>
            <person name="Evangelista-Martinez Z."/>
        </authorList>
    </citation>
    <scope>NUCLEOTIDE SEQUENCE [LARGE SCALE GENOMIC DNA]</scope>
    <source>
        <strain evidence="2 3">CACIA-1.46HGO</strain>
    </source>
</reference>
<dbReference type="RefSeq" id="WP_372563715.1">
    <property type="nucleotide sequence ID" value="NZ_JBGOSP010000010.1"/>
</dbReference>